<protein>
    <submittedName>
        <fullName evidence="2">Uncharacterized protein</fullName>
    </submittedName>
</protein>
<gene>
    <name evidence="2" type="ORF">NCTC10786_06251</name>
</gene>
<evidence type="ECO:0000256" key="1">
    <source>
        <dbReference type="SAM" id="MobiDB-lite"/>
    </source>
</evidence>
<evidence type="ECO:0000313" key="2">
    <source>
        <dbReference type="EMBL" id="SQB41996.1"/>
    </source>
</evidence>
<dbReference type="EMBL" id="UAVY01000011">
    <property type="protein sequence ID" value="SQB41996.1"/>
    <property type="molecule type" value="Genomic_DNA"/>
</dbReference>
<evidence type="ECO:0000313" key="3">
    <source>
        <dbReference type="Proteomes" id="UP000251584"/>
    </source>
</evidence>
<reference evidence="2 3" key="1">
    <citation type="submission" date="2018-06" db="EMBL/GenBank/DDBJ databases">
        <authorList>
            <consortium name="Pathogen Informatics"/>
            <person name="Doyle S."/>
        </authorList>
    </citation>
    <scope>NUCLEOTIDE SEQUENCE [LARGE SCALE GENOMIC DNA]</scope>
    <source>
        <strain evidence="2 3">NCTC10786</strain>
    </source>
</reference>
<dbReference type="Proteomes" id="UP000251584">
    <property type="component" value="Unassembled WGS sequence"/>
</dbReference>
<name>A0A2X2WLU9_CITKO</name>
<accession>A0A2X2WLU9</accession>
<feature type="compositionally biased region" description="Polar residues" evidence="1">
    <location>
        <begin position="47"/>
        <end position="68"/>
    </location>
</feature>
<feature type="region of interest" description="Disordered" evidence="1">
    <location>
        <begin position="46"/>
        <end position="82"/>
    </location>
</feature>
<proteinExistence type="predicted"/>
<dbReference type="AlphaFoldDB" id="A0A2X2WLU9"/>
<sequence length="82" mass="8800">MTKNQMPKITRMPTFDGRELGAQAGLQMAVNGAQVETRGIQMVARPQQGNQIPGYGRQTSAQTTSQGTFAPVSGPKIPPMKK</sequence>
<organism evidence="2 3">
    <name type="scientific">Citrobacter koseri</name>
    <name type="common">Citrobacter diversus</name>
    <dbReference type="NCBI Taxonomy" id="545"/>
    <lineage>
        <taxon>Bacteria</taxon>
        <taxon>Pseudomonadati</taxon>
        <taxon>Pseudomonadota</taxon>
        <taxon>Gammaproteobacteria</taxon>
        <taxon>Enterobacterales</taxon>
        <taxon>Enterobacteriaceae</taxon>
        <taxon>Citrobacter</taxon>
    </lineage>
</organism>